<dbReference type="Gene3D" id="1.10.240.10">
    <property type="entry name" value="Tyrosyl-Transfer RNA Synthetase"/>
    <property type="match status" value="1"/>
</dbReference>
<proteinExistence type="inferred from homology"/>
<evidence type="ECO:0000256" key="5">
    <source>
        <dbReference type="ARBA" id="ARBA00022490"/>
    </source>
</evidence>
<dbReference type="FunFam" id="3.40.50.620:FF:000033">
    <property type="entry name" value="tryptophan--tRNA ligase, cytoplasmic"/>
    <property type="match status" value="1"/>
</dbReference>
<evidence type="ECO:0000256" key="16">
    <source>
        <dbReference type="ARBA" id="ARBA00023163"/>
    </source>
</evidence>
<name>A0A915MDW8_MELJA</name>
<keyword evidence="7" id="KW-0479">Metal-binding</keyword>
<evidence type="ECO:0000256" key="8">
    <source>
        <dbReference type="ARBA" id="ARBA00022741"/>
    </source>
</evidence>
<keyword evidence="13" id="KW-0805">Transcription regulation</keyword>
<dbReference type="NCBIfam" id="TIGR00233">
    <property type="entry name" value="trpS"/>
    <property type="match status" value="1"/>
</dbReference>
<dbReference type="PANTHER" id="PTHR10055:SF1">
    <property type="entry name" value="TRYPTOPHAN--TRNA LIGASE, CYTOPLASMIC"/>
    <property type="match status" value="1"/>
</dbReference>
<dbReference type="GO" id="GO:0043565">
    <property type="term" value="F:sequence-specific DNA binding"/>
    <property type="evidence" value="ECO:0007669"/>
    <property type="project" value="InterPro"/>
</dbReference>
<dbReference type="InterPro" id="IPR001628">
    <property type="entry name" value="Znf_hrmn_rcpt"/>
</dbReference>
<evidence type="ECO:0000256" key="4">
    <source>
        <dbReference type="ARBA" id="ARBA00013782"/>
    </source>
</evidence>
<dbReference type="SUPFAM" id="SSF52374">
    <property type="entry name" value="Nucleotidylyl transferase"/>
    <property type="match status" value="1"/>
</dbReference>
<evidence type="ECO:0000256" key="15">
    <source>
        <dbReference type="ARBA" id="ARBA00023146"/>
    </source>
</evidence>
<dbReference type="PROSITE" id="PS00178">
    <property type="entry name" value="AA_TRNA_LIGASE_I"/>
    <property type="match status" value="1"/>
</dbReference>
<keyword evidence="5" id="KW-0963">Cytoplasm</keyword>
<dbReference type="Pfam" id="PF00105">
    <property type="entry name" value="zf-C4"/>
    <property type="match status" value="1"/>
</dbReference>
<dbReference type="PRINTS" id="PR01039">
    <property type="entry name" value="TRNASYNTHTRP"/>
</dbReference>
<reference evidence="22" key="1">
    <citation type="submission" date="2022-11" db="UniProtKB">
        <authorList>
            <consortium name="WormBaseParasite"/>
        </authorList>
    </citation>
    <scope>IDENTIFICATION</scope>
</reference>
<keyword evidence="9" id="KW-0863">Zinc-finger</keyword>
<dbReference type="PRINTS" id="PR00047">
    <property type="entry name" value="STROIDFINGER"/>
</dbReference>
<dbReference type="GO" id="GO:0006436">
    <property type="term" value="P:tryptophanyl-tRNA aminoacylation"/>
    <property type="evidence" value="ECO:0007669"/>
    <property type="project" value="InterPro"/>
</dbReference>
<evidence type="ECO:0000259" key="20">
    <source>
        <dbReference type="PROSITE" id="PS51030"/>
    </source>
</evidence>
<keyword evidence="10" id="KW-0862">Zinc</keyword>
<comment type="similarity">
    <text evidence="2">Belongs to the class-I aminoacyl-tRNA synthetase family.</text>
</comment>
<keyword evidence="12" id="KW-0648">Protein biosynthesis</keyword>
<evidence type="ECO:0000256" key="13">
    <source>
        <dbReference type="ARBA" id="ARBA00023015"/>
    </source>
</evidence>
<dbReference type="Gene3D" id="3.40.50.620">
    <property type="entry name" value="HUPs"/>
    <property type="match status" value="1"/>
</dbReference>
<dbReference type="InterPro" id="IPR001412">
    <property type="entry name" value="aa-tRNA-synth_I_CS"/>
</dbReference>
<dbReference type="AlphaFoldDB" id="A0A915MDW8"/>
<dbReference type="InterPro" id="IPR002305">
    <property type="entry name" value="aa-tRNA-synth_Ic"/>
</dbReference>
<keyword evidence="14" id="KW-0238">DNA-binding</keyword>
<keyword evidence="18" id="KW-0539">Nucleus</keyword>
<evidence type="ECO:0000313" key="22">
    <source>
        <dbReference type="WBParaSite" id="scaffold3694_cov229.g6981"/>
    </source>
</evidence>
<keyword evidence="11" id="KW-0067">ATP-binding</keyword>
<dbReference type="GO" id="GO:0004830">
    <property type="term" value="F:tryptophan-tRNA ligase activity"/>
    <property type="evidence" value="ECO:0007669"/>
    <property type="project" value="UniProtKB-EC"/>
</dbReference>
<dbReference type="Proteomes" id="UP000887561">
    <property type="component" value="Unplaced"/>
</dbReference>
<evidence type="ECO:0000313" key="21">
    <source>
        <dbReference type="Proteomes" id="UP000887561"/>
    </source>
</evidence>
<keyword evidence="15" id="KW-0030">Aminoacyl-tRNA synthetase</keyword>
<evidence type="ECO:0000256" key="7">
    <source>
        <dbReference type="ARBA" id="ARBA00022723"/>
    </source>
</evidence>
<keyword evidence="8" id="KW-0547">Nucleotide-binding</keyword>
<dbReference type="GO" id="GO:0005737">
    <property type="term" value="C:cytoplasm"/>
    <property type="evidence" value="ECO:0007669"/>
    <property type="project" value="UniProtKB-SubCell"/>
</dbReference>
<dbReference type="InterPro" id="IPR002306">
    <property type="entry name" value="Trp-tRNA-ligase"/>
</dbReference>
<dbReference type="PROSITE" id="PS00031">
    <property type="entry name" value="NUCLEAR_REC_DBD_1"/>
    <property type="match status" value="1"/>
</dbReference>
<evidence type="ECO:0000256" key="3">
    <source>
        <dbReference type="ARBA" id="ARBA00013161"/>
    </source>
</evidence>
<feature type="domain" description="Nuclear receptor" evidence="20">
    <location>
        <begin position="21"/>
        <end position="83"/>
    </location>
</feature>
<dbReference type="WBParaSite" id="scaffold3694_cov229.g6981">
    <property type="protein sequence ID" value="scaffold3694_cov229.g6981"/>
    <property type="gene ID" value="scaffold3694_cov229.g6981"/>
</dbReference>
<keyword evidence="6" id="KW-0436">Ligase</keyword>
<evidence type="ECO:0000256" key="11">
    <source>
        <dbReference type="ARBA" id="ARBA00022840"/>
    </source>
</evidence>
<dbReference type="Gene3D" id="3.30.50.10">
    <property type="entry name" value="Erythroid Transcription Factor GATA-1, subunit A"/>
    <property type="match status" value="1"/>
</dbReference>
<keyword evidence="17" id="KW-0675">Receptor</keyword>
<dbReference type="PANTHER" id="PTHR10055">
    <property type="entry name" value="TRYPTOPHANYL-TRNA SYNTHETASE"/>
    <property type="match status" value="1"/>
</dbReference>
<evidence type="ECO:0000256" key="17">
    <source>
        <dbReference type="ARBA" id="ARBA00023170"/>
    </source>
</evidence>
<dbReference type="Pfam" id="PF00579">
    <property type="entry name" value="tRNA-synt_1b"/>
    <property type="match status" value="1"/>
</dbReference>
<evidence type="ECO:0000256" key="12">
    <source>
        <dbReference type="ARBA" id="ARBA00022917"/>
    </source>
</evidence>
<evidence type="ECO:0000256" key="9">
    <source>
        <dbReference type="ARBA" id="ARBA00022771"/>
    </source>
</evidence>
<sequence length="668" mass="76471">MFAFFQQQHQQNFQFHLQQLGESCVVCGDRASGHHYGVQSCEGCKGFFRRAIKECKVFQCARNRQCNVDKINRNRCQSCRLARQKIKIKSNDVIEQKEEIVLESMRQNLELTKEIVFAFKTVFLQQLPPTNSSQSNIKKETDTNTVSTLPLNIVPILNEAEGRKLLNNFMDLIGIFRELSENDKEILLTNRLSIVLTILEICSGRLNSTQNNISNERIDQLKIIFCGNNNSNKTYRRSLSLEEAALLLCCALTADRKEQTDHSLPLSKNEVTQDYSEESKDDIVTPWNVTATSSTGIDYEKLIKRFGCNKVTEDLIARFEKLTGHKAHPLLKRKIFFAHRDFNYILDLFEQHKPFYLYTGRGPSSGSLHLGHLIPFFFTKALQDAFKVPLIIQLTDDEKFLWKDLTLEDSKKLALQNIKDILSVGFDPKNTFIFINSEYMCSAFYENVLRIWKVVTNNQARAIFGFTGEDSIGKIAFPAIEAAPCFSSSFPEIFNGRRDIPCLIPSAIDQDPFFRMCRDAAPRLKFPKPSLICSNFLPSLQGGQSKMAASDANSCIYIDDTPKQIKTKINKYAFSGGRDTIEEHRKYGGNCDIDISFQFLRFFLEDDQKLEQIREDYSSGKMLSGEIKKIAIDLVQSVVAKLQECRKQITDDCIRKFTTPRKLDAHDF</sequence>
<dbReference type="InterPro" id="IPR014729">
    <property type="entry name" value="Rossmann-like_a/b/a_fold"/>
</dbReference>
<protein>
    <recommendedName>
        <fullName evidence="4">Tryptophan--tRNA ligase, cytoplasmic</fullName>
        <ecNumber evidence="3">6.1.1.2</ecNumber>
    </recommendedName>
    <alternativeName>
        <fullName evidence="19">Tryptophanyl-tRNA synthetase</fullName>
    </alternativeName>
</protein>
<dbReference type="PROSITE" id="PS51030">
    <property type="entry name" value="NUCLEAR_REC_DBD_2"/>
    <property type="match status" value="1"/>
</dbReference>
<dbReference type="SUPFAM" id="SSF57716">
    <property type="entry name" value="Glucocorticoid receptor-like (DNA-binding domain)"/>
    <property type="match status" value="1"/>
</dbReference>
<evidence type="ECO:0000256" key="1">
    <source>
        <dbReference type="ARBA" id="ARBA00004496"/>
    </source>
</evidence>
<dbReference type="GO" id="GO:0008270">
    <property type="term" value="F:zinc ion binding"/>
    <property type="evidence" value="ECO:0007669"/>
    <property type="project" value="UniProtKB-KW"/>
</dbReference>
<evidence type="ECO:0000256" key="2">
    <source>
        <dbReference type="ARBA" id="ARBA00005594"/>
    </source>
</evidence>
<evidence type="ECO:0000256" key="10">
    <source>
        <dbReference type="ARBA" id="ARBA00022833"/>
    </source>
</evidence>
<comment type="subcellular location">
    <subcellularLocation>
        <location evidence="1">Cytoplasm</location>
    </subcellularLocation>
</comment>
<evidence type="ECO:0000256" key="18">
    <source>
        <dbReference type="ARBA" id="ARBA00023242"/>
    </source>
</evidence>
<evidence type="ECO:0000256" key="14">
    <source>
        <dbReference type="ARBA" id="ARBA00023125"/>
    </source>
</evidence>
<accession>A0A915MDW8</accession>
<dbReference type="FunFam" id="1.10.240.10:FF:000003">
    <property type="entry name" value="Tryptophan--tRNA ligase, cytoplasmic"/>
    <property type="match status" value="1"/>
</dbReference>
<evidence type="ECO:0000256" key="19">
    <source>
        <dbReference type="ARBA" id="ARBA00030268"/>
    </source>
</evidence>
<dbReference type="InterPro" id="IPR013088">
    <property type="entry name" value="Znf_NHR/GATA"/>
</dbReference>
<keyword evidence="16" id="KW-0804">Transcription</keyword>
<keyword evidence="21" id="KW-1185">Reference proteome</keyword>
<dbReference type="SMART" id="SM00399">
    <property type="entry name" value="ZnF_C4"/>
    <property type="match status" value="1"/>
</dbReference>
<dbReference type="EC" id="6.1.1.2" evidence="3"/>
<evidence type="ECO:0000256" key="6">
    <source>
        <dbReference type="ARBA" id="ARBA00022598"/>
    </source>
</evidence>
<dbReference type="CDD" id="cd06916">
    <property type="entry name" value="NR_DBD_like"/>
    <property type="match status" value="1"/>
</dbReference>
<dbReference type="GO" id="GO:0003700">
    <property type="term" value="F:DNA-binding transcription factor activity"/>
    <property type="evidence" value="ECO:0007669"/>
    <property type="project" value="InterPro"/>
</dbReference>
<organism evidence="21 22">
    <name type="scientific">Meloidogyne javanica</name>
    <name type="common">Root-knot nematode worm</name>
    <dbReference type="NCBI Taxonomy" id="6303"/>
    <lineage>
        <taxon>Eukaryota</taxon>
        <taxon>Metazoa</taxon>
        <taxon>Ecdysozoa</taxon>
        <taxon>Nematoda</taxon>
        <taxon>Chromadorea</taxon>
        <taxon>Rhabditida</taxon>
        <taxon>Tylenchina</taxon>
        <taxon>Tylenchomorpha</taxon>
        <taxon>Tylenchoidea</taxon>
        <taxon>Meloidogynidae</taxon>
        <taxon>Meloidogyninae</taxon>
        <taxon>Meloidogyne</taxon>
        <taxon>Meloidogyne incognita group</taxon>
    </lineage>
</organism>
<dbReference type="GO" id="GO:0005524">
    <property type="term" value="F:ATP binding"/>
    <property type="evidence" value="ECO:0007669"/>
    <property type="project" value="UniProtKB-KW"/>
</dbReference>